<feature type="compositionally biased region" description="Polar residues" evidence="9">
    <location>
        <begin position="1652"/>
        <end position="1672"/>
    </location>
</feature>
<feature type="domain" description="DNA2/NAM7 helicase-like C-terminal" evidence="12">
    <location>
        <begin position="1257"/>
        <end position="1453"/>
    </location>
</feature>
<evidence type="ECO:0000256" key="2">
    <source>
        <dbReference type="ARBA" id="ARBA00007913"/>
    </source>
</evidence>
<feature type="region of interest" description="Disordered" evidence="9">
    <location>
        <begin position="589"/>
        <end position="621"/>
    </location>
</feature>
<evidence type="ECO:0000259" key="11">
    <source>
        <dbReference type="Pfam" id="PF13086"/>
    </source>
</evidence>
<feature type="domain" description="Helicase SEN1 beta-barrel" evidence="13">
    <location>
        <begin position="806"/>
        <end position="915"/>
    </location>
</feature>
<dbReference type="GO" id="GO:0045005">
    <property type="term" value="P:DNA-templated DNA replication maintenance of fidelity"/>
    <property type="evidence" value="ECO:0007669"/>
    <property type="project" value="EnsemblFungi"/>
</dbReference>
<dbReference type="Proteomes" id="UP000095085">
    <property type="component" value="Unassembled WGS sequence"/>
</dbReference>
<organism evidence="14 15">
    <name type="scientific">Hyphopichia burtonii NRRL Y-1933</name>
    <dbReference type="NCBI Taxonomy" id="984485"/>
    <lineage>
        <taxon>Eukaryota</taxon>
        <taxon>Fungi</taxon>
        <taxon>Dikarya</taxon>
        <taxon>Ascomycota</taxon>
        <taxon>Saccharomycotina</taxon>
        <taxon>Pichiomycetes</taxon>
        <taxon>Debaryomycetaceae</taxon>
        <taxon>Hyphopichia</taxon>
    </lineage>
</organism>
<feature type="compositionally biased region" description="Pro residues" evidence="9">
    <location>
        <begin position="1622"/>
        <end position="1649"/>
    </location>
</feature>
<dbReference type="PANTHER" id="PTHR10887:SF495">
    <property type="entry name" value="HELICASE SENATAXIN ISOFORM X1-RELATED"/>
    <property type="match status" value="1"/>
</dbReference>
<protein>
    <recommendedName>
        <fullName evidence="16">UvrD-like helicase ATP-binding domain-containing protein</fullName>
    </recommendedName>
</protein>
<evidence type="ECO:0000313" key="15">
    <source>
        <dbReference type="Proteomes" id="UP000095085"/>
    </source>
</evidence>
<dbReference type="SUPFAM" id="SSF52540">
    <property type="entry name" value="P-loop containing nucleoside triphosphate hydrolases"/>
    <property type="match status" value="1"/>
</dbReference>
<sequence>MAIQDKPLPSLLSAFDAILKTVGIDFWRNSSAVPFPGFLDPILLNPNFSKYLLDPSNYELSVFLDWTLLFVGSLTSSQRQTAAVRISTFLMRISQKREADNGSINETSQLNQKSCHLLLQCFDIDMNKVNFAEPNFAVNILKRRDVRAAVDSQAPLVVSMAIQQLKNLTLEESENTEPSNALHLITSSVEYDIISLAHNSSILKQLGNEIPSSFDAFPLLWEELAKLQLYIYPQLTKELVKSMRNTSNIIKFSQKKNNTQVKEKSDAIARHNGNVTLILKLLGNVLDKVEQADSHVLKSIFNDKDIAISYCSCLFSPSVNQAALNISYQAFDAAGRLEAIGGLLKLNLESSLNAINKNLRILTNLAVFEPCPKTIRILMDVVRALTNPLEGIATIRSSELCKPEIRGLWEESWHFLMMVYEKTLLWASHYHLEELIEFTRDTLELSHSLLDSFMIILNALSDENNNNTSYSLLGVFMKAFHYVIVWLRLGDTSLLNLCLTLVFKGLELAKDLNFTVDIKFIDSFARFGARSKKFKNKLNDQQRADILAKASEIDGPLVDQILAENRKTKASKSSVMDSVQVDQQAAYKYQTHQKPTKQQTLSRFGVVTKEPPVAPPPAEKGYKSANLEAIRKELKSNRAPSVKPGPTVAPAAPRPAGFNSKAPAVGRSLNITKRKRRDSESSEEGDDDNIDFSDLFVDKKKKAKVVEVDINGKIIDRSAQTKKIDEERKREERMRLRLNVSLKPLYSTILKWNYNSTSDYPGDDRDIYKKTKETYEDCKDYIKTTEPLLMLECWQGIQSAKRTQQELPFELLIGGRTSCDGFFDVYASIKKQDLNDRKIGDSDLLVLGHAESTDFSSAKAAADFLKSPGAQTCLAKVRDIKSASADHCDIVLRVFPQGPMMGILTPKSIVLSMRVTQMVTTEREYSSLKGLEFYDLSEEIIKGKPADHLEIGDDEANRIVDIHKVNKSQAKAIIGSFVNEGFSLIQGPPGTGKTKTILGIVGYTLSQTKANLINVPKSIELSKSPSPESNQGPKVLICAPSNAAVDELVLRLKDGVNDSKGERFSPKVVRLGRSDAINAAVRDLTLEELIDKHLQAQSKQAVIDPSIRTEHTKCISLRDQLRDKLNRPNLSSNEIVELETQLREVTKQRNELGKKLDEQRENASIAFRTREIEKRQLQAKILSGAQIICSTLSGSAHDFLASLSMNFDQVIIDEACQCVELSAIIPLRYGSKRCVMVGDPNQLPPTVLSQAAAGLNYEQSLFVRMQKNHPDSVYLLDVQYRMHPDISKFPSQAFYESRLQDGKNMLEKNDRPWHKQFPLSPYRFFDIVGAHQQHELTRSLFNYLEARVALEIVEKLMRVLPEDQFKGRIGIISPYKEQIRVLKDVFRKKYGIGILNEIDFNTVDGFQGQEKEIIIMSCVRASESGNVGFLSDVRRMNVALTRARTSLWILGNKSSLSRNKVWAKLLADADSRNAITSASPGFLARISSSNVSKNISTQAAVPNSVSDNTISDSSVSVLRKESNVSSGNQQNQKDDKIPNNHNNNQHTNHNYKRQGNYTGHGQSGNNKQAGHGMPTQPKDKNVHKSNTVGGSSLKRSSLFESPTVKKKSVSKPAIAISSAKSPPLPPPKSPPLPPPRSSPLPPPRSPPPEQLFSHTENKGTSQTSSKYEPTQRNHQKREYFGNSYQKLESAKNNDNYHDNNSNHADHKHSQAKKLVSFAEDDSGPKIKPSKSGVIEKPASIFIPQKRKKNR</sequence>
<dbReference type="GO" id="GO:0008033">
    <property type="term" value="P:tRNA processing"/>
    <property type="evidence" value="ECO:0007669"/>
    <property type="project" value="EnsemblFungi"/>
</dbReference>
<feature type="domain" description="DNA2/NAM7 helicase helicase" evidence="11">
    <location>
        <begin position="965"/>
        <end position="1250"/>
    </location>
</feature>
<dbReference type="EMBL" id="KV454541">
    <property type="protein sequence ID" value="ODV67342.1"/>
    <property type="molecule type" value="Genomic_DNA"/>
</dbReference>
<evidence type="ECO:0000256" key="1">
    <source>
        <dbReference type="ARBA" id="ARBA00004123"/>
    </source>
</evidence>
<dbReference type="PANTHER" id="PTHR10887">
    <property type="entry name" value="DNA2/NAM7 HELICASE FAMILY"/>
    <property type="match status" value="1"/>
</dbReference>
<dbReference type="InterPro" id="IPR041679">
    <property type="entry name" value="DNA2/NAM7-like_C"/>
</dbReference>
<dbReference type="InterPro" id="IPR024481">
    <property type="entry name" value="Helicase_Sen1_N"/>
</dbReference>
<feature type="compositionally biased region" description="Polar residues" evidence="9">
    <location>
        <begin position="1499"/>
        <end position="1516"/>
    </location>
</feature>
<dbReference type="FunFam" id="3.40.50.300:FF:000326">
    <property type="entry name" value="P-loop containing nucleoside triphosphate hydrolase"/>
    <property type="match status" value="1"/>
</dbReference>
<dbReference type="CDD" id="cd21408">
    <property type="entry name" value="1B_Sen1p-like"/>
    <property type="match status" value="1"/>
</dbReference>
<dbReference type="GO" id="GO:0005524">
    <property type="term" value="F:ATP binding"/>
    <property type="evidence" value="ECO:0007669"/>
    <property type="project" value="UniProtKB-KW"/>
</dbReference>
<dbReference type="GO" id="GO:0031124">
    <property type="term" value="P:mRNA 3'-end processing"/>
    <property type="evidence" value="ECO:0007669"/>
    <property type="project" value="EnsemblFungi"/>
</dbReference>
<keyword evidence="6" id="KW-0067">ATP-binding</keyword>
<dbReference type="Gene3D" id="3.40.50.300">
    <property type="entry name" value="P-loop containing nucleotide triphosphate hydrolases"/>
    <property type="match status" value="2"/>
</dbReference>
<gene>
    <name evidence="14" type="ORF">HYPBUDRAFT_153167</name>
</gene>
<feature type="compositionally biased region" description="Low complexity" evidence="9">
    <location>
        <begin position="1610"/>
        <end position="1621"/>
    </location>
</feature>
<feature type="region of interest" description="Disordered" evidence="9">
    <location>
        <begin position="635"/>
        <end position="691"/>
    </location>
</feature>
<evidence type="ECO:0000313" key="14">
    <source>
        <dbReference type="EMBL" id="ODV67342.1"/>
    </source>
</evidence>
<dbReference type="GO" id="GO:0016180">
    <property type="term" value="P:snRNA processing"/>
    <property type="evidence" value="ECO:0007669"/>
    <property type="project" value="EnsemblFungi"/>
</dbReference>
<dbReference type="GO" id="GO:0005737">
    <property type="term" value="C:cytoplasm"/>
    <property type="evidence" value="ECO:0007669"/>
    <property type="project" value="EnsemblFungi"/>
</dbReference>
<dbReference type="GO" id="GO:0001147">
    <property type="term" value="F:transcription termination site sequence-specific DNA binding"/>
    <property type="evidence" value="ECO:0007669"/>
    <property type="project" value="TreeGrafter"/>
</dbReference>
<comment type="similarity">
    <text evidence="2">Belongs to the DNA2/NAM7 helicase family.</text>
</comment>
<feature type="compositionally biased region" description="Polar residues" evidence="9">
    <location>
        <begin position="1584"/>
        <end position="1600"/>
    </location>
</feature>
<dbReference type="GO" id="GO:0045454">
    <property type="term" value="P:cell redox homeostasis"/>
    <property type="evidence" value="ECO:0007669"/>
    <property type="project" value="EnsemblFungi"/>
</dbReference>
<evidence type="ECO:0000256" key="3">
    <source>
        <dbReference type="ARBA" id="ARBA00022741"/>
    </source>
</evidence>
<feature type="compositionally biased region" description="Acidic residues" evidence="9">
    <location>
        <begin position="681"/>
        <end position="691"/>
    </location>
</feature>
<feature type="compositionally biased region" description="Polar residues" evidence="9">
    <location>
        <begin position="590"/>
        <end position="602"/>
    </location>
</feature>
<evidence type="ECO:0000259" key="12">
    <source>
        <dbReference type="Pfam" id="PF13087"/>
    </source>
</evidence>
<evidence type="ECO:0000259" key="13">
    <source>
        <dbReference type="Pfam" id="PF23576"/>
    </source>
</evidence>
<keyword evidence="7" id="KW-0539">Nucleus</keyword>
<dbReference type="CDD" id="cd18808">
    <property type="entry name" value="SF1_C_Upf1"/>
    <property type="match status" value="1"/>
</dbReference>
<feature type="compositionally biased region" description="Polar residues" evidence="9">
    <location>
        <begin position="1553"/>
        <end position="1568"/>
    </location>
</feature>
<keyword evidence="4" id="KW-0378">Hydrolase</keyword>
<dbReference type="GO" id="GO:0006369">
    <property type="term" value="P:termination of RNA polymerase II transcription"/>
    <property type="evidence" value="ECO:0007669"/>
    <property type="project" value="EnsemblFungi"/>
</dbReference>
<dbReference type="InterPro" id="IPR027417">
    <property type="entry name" value="P-loop_NTPase"/>
</dbReference>
<dbReference type="InterPro" id="IPR044340">
    <property type="entry name" value="Helicase_Sen1_1B_dom"/>
</dbReference>
<dbReference type="GO" id="GO:0006364">
    <property type="term" value="P:rRNA processing"/>
    <property type="evidence" value="ECO:0007669"/>
    <property type="project" value="EnsemblFungi"/>
</dbReference>
<evidence type="ECO:0000256" key="7">
    <source>
        <dbReference type="ARBA" id="ARBA00023242"/>
    </source>
</evidence>
<feature type="coiled-coil region" evidence="8">
    <location>
        <begin position="1135"/>
        <end position="1162"/>
    </location>
</feature>
<keyword evidence="3" id="KW-0547">Nucleotide-binding</keyword>
<dbReference type="CDD" id="cd18042">
    <property type="entry name" value="DEXXQc_SETX"/>
    <property type="match status" value="1"/>
</dbReference>
<keyword evidence="15" id="KW-1185">Reference proteome</keyword>
<dbReference type="OrthoDB" id="6513042at2759"/>
<dbReference type="GeneID" id="30995953"/>
<feature type="region of interest" description="Disordered" evidence="9">
    <location>
        <begin position="1499"/>
        <end position="1750"/>
    </location>
</feature>
<dbReference type="Pfam" id="PF13086">
    <property type="entry name" value="AAA_11"/>
    <property type="match status" value="1"/>
</dbReference>
<dbReference type="GO" id="GO:0016604">
    <property type="term" value="C:nuclear body"/>
    <property type="evidence" value="ECO:0007669"/>
    <property type="project" value="TreeGrafter"/>
</dbReference>
<dbReference type="InterPro" id="IPR045055">
    <property type="entry name" value="DNA2/NAM7-like"/>
</dbReference>
<dbReference type="GO" id="GO:0031126">
    <property type="term" value="P:sno(s)RNA 3'-end processing"/>
    <property type="evidence" value="ECO:0007669"/>
    <property type="project" value="EnsemblFungi"/>
</dbReference>
<dbReference type="GO" id="GO:0006357">
    <property type="term" value="P:regulation of transcription by RNA polymerase II"/>
    <property type="evidence" value="ECO:0007669"/>
    <property type="project" value="EnsemblFungi"/>
</dbReference>
<evidence type="ECO:0000256" key="4">
    <source>
        <dbReference type="ARBA" id="ARBA00022801"/>
    </source>
</evidence>
<dbReference type="GO" id="GO:0033678">
    <property type="term" value="F:5'-3' DNA/RNA helicase activity"/>
    <property type="evidence" value="ECO:0007669"/>
    <property type="project" value="EnsemblFungi"/>
</dbReference>
<proteinExistence type="inferred from homology"/>
<dbReference type="InterPro" id="IPR056474">
    <property type="entry name" value="SEN1_barrel"/>
</dbReference>
<dbReference type="GO" id="GO:0032040">
    <property type="term" value="C:small-subunit processome"/>
    <property type="evidence" value="ECO:0007669"/>
    <property type="project" value="EnsemblFungi"/>
</dbReference>
<name>A0A1E4RJ89_9ASCO</name>
<dbReference type="Pfam" id="PF13087">
    <property type="entry name" value="AAA_12"/>
    <property type="match status" value="1"/>
</dbReference>
<keyword evidence="5" id="KW-0347">Helicase</keyword>
<evidence type="ECO:0008006" key="16">
    <source>
        <dbReference type="Google" id="ProtNLM"/>
    </source>
</evidence>
<dbReference type="GO" id="GO:0043139">
    <property type="term" value="F:5'-3' DNA helicase activity"/>
    <property type="evidence" value="ECO:0007669"/>
    <property type="project" value="EnsemblFungi"/>
</dbReference>
<dbReference type="GO" id="GO:0035649">
    <property type="term" value="C:Nrd1 complex"/>
    <property type="evidence" value="ECO:0007669"/>
    <property type="project" value="EnsemblFungi"/>
</dbReference>
<dbReference type="GO" id="GO:0005657">
    <property type="term" value="C:replication fork"/>
    <property type="evidence" value="ECO:0007669"/>
    <property type="project" value="EnsemblFungi"/>
</dbReference>
<dbReference type="InterPro" id="IPR041677">
    <property type="entry name" value="DNA2/NAM7_AAA_11"/>
</dbReference>
<dbReference type="InterPro" id="IPR047187">
    <property type="entry name" value="SF1_C_Upf1"/>
</dbReference>
<dbReference type="RefSeq" id="XP_020076409.1">
    <property type="nucleotide sequence ID" value="XM_020221404.1"/>
</dbReference>
<feature type="compositionally biased region" description="Low complexity" evidence="9">
    <location>
        <begin position="1539"/>
        <end position="1548"/>
    </location>
</feature>
<dbReference type="FunFam" id="3.40.50.300:FF:001152">
    <property type="entry name" value="tRNA-splicing endonuclease, putative"/>
    <property type="match status" value="1"/>
</dbReference>
<dbReference type="Pfam" id="PF23576">
    <property type="entry name" value="SEN1_barrel"/>
    <property type="match status" value="1"/>
</dbReference>
<evidence type="ECO:0000259" key="10">
    <source>
        <dbReference type="Pfam" id="PF12726"/>
    </source>
</evidence>
<evidence type="ECO:0000256" key="5">
    <source>
        <dbReference type="ARBA" id="ARBA00022806"/>
    </source>
</evidence>
<dbReference type="GO" id="GO:0006283">
    <property type="term" value="P:transcription-coupled nucleotide-excision repair"/>
    <property type="evidence" value="ECO:0007669"/>
    <property type="project" value="EnsemblFungi"/>
</dbReference>
<dbReference type="GO" id="GO:0019904">
    <property type="term" value="F:protein domain specific binding"/>
    <property type="evidence" value="ECO:0007669"/>
    <property type="project" value="EnsemblFungi"/>
</dbReference>
<dbReference type="GO" id="GO:0016787">
    <property type="term" value="F:hydrolase activity"/>
    <property type="evidence" value="ECO:0007669"/>
    <property type="project" value="UniProtKB-KW"/>
</dbReference>
<feature type="compositionally biased region" description="Basic and acidic residues" evidence="9">
    <location>
        <begin position="1688"/>
        <end position="1697"/>
    </location>
</feature>
<evidence type="ECO:0000256" key="6">
    <source>
        <dbReference type="ARBA" id="ARBA00022840"/>
    </source>
</evidence>
<evidence type="ECO:0000256" key="9">
    <source>
        <dbReference type="SAM" id="MobiDB-lite"/>
    </source>
</evidence>
<reference evidence="15" key="1">
    <citation type="submission" date="2016-05" db="EMBL/GenBank/DDBJ databases">
        <title>Comparative genomics of biotechnologically important yeasts.</title>
        <authorList>
            <consortium name="DOE Joint Genome Institute"/>
            <person name="Riley R."/>
            <person name="Haridas S."/>
            <person name="Wolfe K.H."/>
            <person name="Lopes M.R."/>
            <person name="Hittinger C.T."/>
            <person name="Goker M."/>
            <person name="Salamov A."/>
            <person name="Wisecaver J."/>
            <person name="Long T.M."/>
            <person name="Aerts A.L."/>
            <person name="Barry K."/>
            <person name="Choi C."/>
            <person name="Clum A."/>
            <person name="Coughlan A.Y."/>
            <person name="Deshpande S."/>
            <person name="Douglass A.P."/>
            <person name="Hanson S.J."/>
            <person name="Klenk H.-P."/>
            <person name="Labutti K."/>
            <person name="Lapidus A."/>
            <person name="Lindquist E."/>
            <person name="Lipzen A."/>
            <person name="Meier-Kolthoff J.P."/>
            <person name="Ohm R.A."/>
            <person name="Otillar R.P."/>
            <person name="Pangilinan J."/>
            <person name="Peng Y."/>
            <person name="Rokas A."/>
            <person name="Rosa C.A."/>
            <person name="Scheuner C."/>
            <person name="Sibirny A.A."/>
            <person name="Slot J.C."/>
            <person name="Stielow J.B."/>
            <person name="Sun H."/>
            <person name="Kurtzman C.P."/>
            <person name="Blackwell M."/>
            <person name="Grigoriev I.V."/>
            <person name="Jeffries T.W."/>
        </authorList>
    </citation>
    <scope>NUCLEOTIDE SEQUENCE [LARGE SCALE GENOMIC DNA]</scope>
    <source>
        <strain evidence="15">NRRL Y-1933</strain>
    </source>
</reference>
<evidence type="ECO:0000256" key="8">
    <source>
        <dbReference type="SAM" id="Coils"/>
    </source>
</evidence>
<dbReference type="Pfam" id="PF12726">
    <property type="entry name" value="SEN1_N"/>
    <property type="match status" value="1"/>
</dbReference>
<accession>A0A1E4RJ89</accession>
<dbReference type="GO" id="GO:0060257">
    <property type="term" value="P:negative regulation of flocculation"/>
    <property type="evidence" value="ECO:0007669"/>
    <property type="project" value="EnsemblFungi"/>
</dbReference>
<feature type="domain" description="Helicase Sen1 N-terminal" evidence="10">
    <location>
        <begin position="4"/>
        <end position="499"/>
    </location>
</feature>
<keyword evidence="8" id="KW-0175">Coiled coil</keyword>
<comment type="subcellular location">
    <subcellularLocation>
        <location evidence="1">Nucleus</location>
    </subcellularLocation>
</comment>
<dbReference type="STRING" id="984485.A0A1E4RJ89"/>
<dbReference type="GO" id="GO:0006386">
    <property type="term" value="P:termination of RNA polymerase III transcription"/>
    <property type="evidence" value="ECO:0007669"/>
    <property type="project" value="EnsemblFungi"/>
</dbReference>